<dbReference type="GO" id="GO:0006400">
    <property type="term" value="P:tRNA modification"/>
    <property type="evidence" value="ECO:0007669"/>
    <property type="project" value="TreeGrafter"/>
</dbReference>
<comment type="function">
    <text evidence="2 10 12">Catalyzes the transfer of a dimethylallyl group onto the adenine at position 37 in tRNAs that read codons beginning with uridine, leading to the formation of N6-(dimethylallyl)adenosine (i(6)A).</text>
</comment>
<comment type="catalytic activity">
    <reaction evidence="9 10 11">
        <text>adenosine(37) in tRNA + dimethylallyl diphosphate = N(6)-dimethylallyladenosine(37) in tRNA + diphosphate</text>
        <dbReference type="Rhea" id="RHEA:26482"/>
        <dbReference type="Rhea" id="RHEA-COMP:10162"/>
        <dbReference type="Rhea" id="RHEA-COMP:10375"/>
        <dbReference type="ChEBI" id="CHEBI:33019"/>
        <dbReference type="ChEBI" id="CHEBI:57623"/>
        <dbReference type="ChEBI" id="CHEBI:74411"/>
        <dbReference type="ChEBI" id="CHEBI:74415"/>
        <dbReference type="EC" id="2.5.1.75"/>
    </reaction>
</comment>
<evidence type="ECO:0000256" key="6">
    <source>
        <dbReference type="ARBA" id="ARBA00022741"/>
    </source>
</evidence>
<evidence type="ECO:0000256" key="14">
    <source>
        <dbReference type="SAM" id="MobiDB-lite"/>
    </source>
</evidence>
<keyword evidence="7 10" id="KW-0067">ATP-binding</keyword>
<organism evidence="15 16">
    <name type="scientific">Bradyrhizobium lablabi</name>
    <dbReference type="NCBI Taxonomy" id="722472"/>
    <lineage>
        <taxon>Bacteria</taxon>
        <taxon>Pseudomonadati</taxon>
        <taxon>Pseudomonadota</taxon>
        <taxon>Alphaproteobacteria</taxon>
        <taxon>Hyphomicrobiales</taxon>
        <taxon>Nitrobacteraceae</taxon>
        <taxon>Bradyrhizobium</taxon>
    </lineage>
</organism>
<sequence length="332" mass="36313">MSSKAVLIAGPTASGKSALAIDLAQKTGGVVINADSMQVYRDLRVITARPTVDEEARVPHRLYGHVDAAVNFSAGSWVADAAKVLAEARAQDRLSIFVGGSGLYFKALTRGLSAVPPIAAEVREGVRARLDRDGVEALHAELRRRDPVSAERLKPRDRTRIARALEVVESTGRSLTDWHREGLPPLLPPGEFSALFLEPDRDQLYARIDARFDSMVKAGALEEVAGLAARKLDPLLPAMKAHGVPALIRHLKGEITLEEAAAIGRADTRHYAKRQFTWFRHQLPEFQWVKPEEAGGWLTTVIPGWSEGPDPESRDSPMCNCTSEVRASRAPE</sequence>
<comment type="caution">
    <text evidence="10">Lacks conserved residue(s) required for the propagation of feature annotation.</text>
</comment>
<dbReference type="Proteomes" id="UP000189935">
    <property type="component" value="Chromosome I"/>
</dbReference>
<comment type="subunit">
    <text evidence="10">Monomer.</text>
</comment>
<gene>
    <name evidence="10" type="primary">miaA</name>
    <name evidence="15" type="ORF">SAMN05444159_2131</name>
</gene>
<comment type="cofactor">
    <cofactor evidence="1 10">
        <name>Mg(2+)</name>
        <dbReference type="ChEBI" id="CHEBI:18420"/>
    </cofactor>
</comment>
<dbReference type="GO" id="GO:0052381">
    <property type="term" value="F:tRNA dimethylallyltransferase activity"/>
    <property type="evidence" value="ECO:0007669"/>
    <property type="project" value="UniProtKB-UniRule"/>
</dbReference>
<feature type="site" description="Interaction with substrate tRNA" evidence="10">
    <location>
        <position position="127"/>
    </location>
</feature>
<keyword evidence="4 10" id="KW-0808">Transferase</keyword>
<dbReference type="GO" id="GO:0005524">
    <property type="term" value="F:ATP binding"/>
    <property type="evidence" value="ECO:0007669"/>
    <property type="project" value="UniProtKB-UniRule"/>
</dbReference>
<evidence type="ECO:0000256" key="11">
    <source>
        <dbReference type="RuleBase" id="RU003783"/>
    </source>
</evidence>
<evidence type="ECO:0000256" key="5">
    <source>
        <dbReference type="ARBA" id="ARBA00022694"/>
    </source>
</evidence>
<dbReference type="Gene3D" id="3.40.50.300">
    <property type="entry name" value="P-loop containing nucleotide triphosphate hydrolases"/>
    <property type="match status" value="1"/>
</dbReference>
<evidence type="ECO:0000256" key="3">
    <source>
        <dbReference type="ARBA" id="ARBA00005842"/>
    </source>
</evidence>
<evidence type="ECO:0000313" key="15">
    <source>
        <dbReference type="EMBL" id="SHJ99736.1"/>
    </source>
</evidence>
<keyword evidence="5 10" id="KW-0819">tRNA processing</keyword>
<dbReference type="HAMAP" id="MF_00185">
    <property type="entry name" value="IPP_trans"/>
    <property type="match status" value="1"/>
</dbReference>
<evidence type="ECO:0000256" key="8">
    <source>
        <dbReference type="ARBA" id="ARBA00022842"/>
    </source>
</evidence>
<evidence type="ECO:0000256" key="7">
    <source>
        <dbReference type="ARBA" id="ARBA00022840"/>
    </source>
</evidence>
<name>A0A1M6NVL6_9BRAD</name>
<evidence type="ECO:0000256" key="9">
    <source>
        <dbReference type="ARBA" id="ARBA00049563"/>
    </source>
</evidence>
<proteinExistence type="inferred from homology"/>
<feature type="region of interest" description="Interaction with substrate tRNA" evidence="10">
    <location>
        <begin position="35"/>
        <end position="38"/>
    </location>
</feature>
<evidence type="ECO:0000256" key="4">
    <source>
        <dbReference type="ARBA" id="ARBA00022679"/>
    </source>
</evidence>
<evidence type="ECO:0000313" key="16">
    <source>
        <dbReference type="Proteomes" id="UP000189935"/>
    </source>
</evidence>
<feature type="region of interest" description="Disordered" evidence="14">
    <location>
        <begin position="306"/>
        <end position="332"/>
    </location>
</feature>
<dbReference type="EMBL" id="LT670844">
    <property type="protein sequence ID" value="SHJ99736.1"/>
    <property type="molecule type" value="Genomic_DNA"/>
</dbReference>
<evidence type="ECO:0000256" key="2">
    <source>
        <dbReference type="ARBA" id="ARBA00003213"/>
    </source>
</evidence>
<dbReference type="EC" id="2.5.1.75" evidence="10"/>
<feature type="binding site" evidence="10">
    <location>
        <begin position="12"/>
        <end position="17"/>
    </location>
    <ligand>
        <name>substrate</name>
    </ligand>
</feature>
<dbReference type="Pfam" id="PF01715">
    <property type="entry name" value="IPPT"/>
    <property type="match status" value="1"/>
</dbReference>
<protein>
    <recommendedName>
        <fullName evidence="10">tRNA dimethylallyltransferase</fullName>
        <ecNumber evidence="10">2.5.1.75</ecNumber>
    </recommendedName>
    <alternativeName>
        <fullName evidence="10">Dimethylallyl diphosphate:tRNA dimethylallyltransferase</fullName>
        <shortName evidence="10">DMAPP:tRNA dimethylallyltransferase</shortName>
        <shortName evidence="10">DMATase</shortName>
    </alternativeName>
    <alternativeName>
        <fullName evidence="10">Isopentenyl-diphosphate:tRNA isopentenyltransferase</fullName>
        <shortName evidence="10">IPP transferase</shortName>
        <shortName evidence="10">IPPT</shortName>
        <shortName evidence="10">IPTase</shortName>
    </alternativeName>
</protein>
<dbReference type="InterPro" id="IPR039657">
    <property type="entry name" value="Dimethylallyltransferase"/>
</dbReference>
<dbReference type="SUPFAM" id="SSF52540">
    <property type="entry name" value="P-loop containing nucleoside triphosphate hydrolases"/>
    <property type="match status" value="2"/>
</dbReference>
<dbReference type="PANTHER" id="PTHR11088">
    <property type="entry name" value="TRNA DIMETHYLALLYLTRANSFERASE"/>
    <property type="match status" value="1"/>
</dbReference>
<keyword evidence="6 10" id="KW-0547">Nucleotide-binding</keyword>
<comment type="similarity">
    <text evidence="3 10 13">Belongs to the IPP transferase family.</text>
</comment>
<dbReference type="InterPro" id="IPR018022">
    <property type="entry name" value="IPT"/>
</dbReference>
<dbReference type="PANTHER" id="PTHR11088:SF60">
    <property type="entry name" value="TRNA DIMETHYLALLYLTRANSFERASE"/>
    <property type="match status" value="1"/>
</dbReference>
<keyword evidence="8 10" id="KW-0460">Magnesium</keyword>
<dbReference type="Gene3D" id="1.10.20.140">
    <property type="match status" value="1"/>
</dbReference>
<dbReference type="FunFam" id="1.10.20.140:FF:000001">
    <property type="entry name" value="tRNA dimethylallyltransferase"/>
    <property type="match status" value="1"/>
</dbReference>
<feature type="site" description="Interaction with substrate tRNA" evidence="10">
    <location>
        <position position="101"/>
    </location>
</feature>
<evidence type="ECO:0000256" key="1">
    <source>
        <dbReference type="ARBA" id="ARBA00001946"/>
    </source>
</evidence>
<reference evidence="15 16" key="1">
    <citation type="submission" date="2016-11" db="EMBL/GenBank/DDBJ databases">
        <authorList>
            <person name="Jaros S."/>
            <person name="Januszkiewicz K."/>
            <person name="Wedrychowicz H."/>
        </authorList>
    </citation>
    <scope>NUCLEOTIDE SEQUENCE [LARGE SCALE GENOMIC DNA]</scope>
    <source>
        <strain evidence="15 16">GAS499</strain>
    </source>
</reference>
<accession>A0A1M6NVL6</accession>
<evidence type="ECO:0000256" key="10">
    <source>
        <dbReference type="HAMAP-Rule" id="MF_00185"/>
    </source>
</evidence>
<feature type="binding site" evidence="10">
    <location>
        <begin position="10"/>
        <end position="17"/>
    </location>
    <ligand>
        <name>ATP</name>
        <dbReference type="ChEBI" id="CHEBI:30616"/>
    </ligand>
</feature>
<dbReference type="NCBIfam" id="TIGR00174">
    <property type="entry name" value="miaA"/>
    <property type="match status" value="1"/>
</dbReference>
<dbReference type="InterPro" id="IPR027417">
    <property type="entry name" value="P-loop_NTPase"/>
</dbReference>
<evidence type="ECO:0000256" key="13">
    <source>
        <dbReference type="RuleBase" id="RU003785"/>
    </source>
</evidence>
<dbReference type="AlphaFoldDB" id="A0A1M6NVL6"/>
<evidence type="ECO:0000256" key="12">
    <source>
        <dbReference type="RuleBase" id="RU003784"/>
    </source>
</evidence>